<accession>A0A2R6AWJ1</accession>
<comment type="similarity">
    <text evidence="4">Belongs to the HepT RNase toxin family.</text>
</comment>
<keyword evidence="3" id="KW-0378">Hydrolase</keyword>
<dbReference type="Pfam" id="PF18765">
    <property type="entry name" value="Polbeta"/>
    <property type="match status" value="1"/>
</dbReference>
<dbReference type="Gene3D" id="1.20.120.580">
    <property type="entry name" value="bsu32300-like"/>
    <property type="match status" value="1"/>
</dbReference>
<evidence type="ECO:0000256" key="3">
    <source>
        <dbReference type="ARBA" id="ARBA00022801"/>
    </source>
</evidence>
<evidence type="ECO:0000256" key="4">
    <source>
        <dbReference type="ARBA" id="ARBA00024207"/>
    </source>
</evidence>
<gene>
    <name evidence="6" type="ORF">B9Q08_04090</name>
</gene>
<dbReference type="Pfam" id="PF01934">
    <property type="entry name" value="HepT-like"/>
    <property type="match status" value="1"/>
</dbReference>
<comment type="caution">
    <text evidence="6">The sequence shown here is derived from an EMBL/GenBank/DDBJ whole genome shotgun (WGS) entry which is preliminary data.</text>
</comment>
<dbReference type="InterPro" id="IPR052930">
    <property type="entry name" value="TA_antitoxin_MntA"/>
</dbReference>
<dbReference type="EMBL" id="NEXJ01000072">
    <property type="protein sequence ID" value="PSN90726.1"/>
    <property type="molecule type" value="Genomic_DNA"/>
</dbReference>
<dbReference type="AlphaFoldDB" id="A0A2R6AWJ1"/>
<evidence type="ECO:0000313" key="7">
    <source>
        <dbReference type="Proteomes" id="UP000240490"/>
    </source>
</evidence>
<dbReference type="InterPro" id="IPR043519">
    <property type="entry name" value="NT_sf"/>
</dbReference>
<dbReference type="Proteomes" id="UP000240490">
    <property type="component" value="Unassembled WGS sequence"/>
</dbReference>
<dbReference type="GO" id="GO:0016787">
    <property type="term" value="F:hydrolase activity"/>
    <property type="evidence" value="ECO:0007669"/>
    <property type="project" value="UniProtKB-KW"/>
</dbReference>
<dbReference type="PANTHER" id="PTHR43852:SF3">
    <property type="entry name" value="NUCLEOTIDYLTRANSFERASE"/>
    <property type="match status" value="1"/>
</dbReference>
<dbReference type="CDD" id="cd05403">
    <property type="entry name" value="NT_KNTase_like"/>
    <property type="match status" value="1"/>
</dbReference>
<reference evidence="6 7" key="1">
    <citation type="submission" date="2017-04" db="EMBL/GenBank/DDBJ databases">
        <title>Novel microbial lineages endemic to geothermal iron-oxide mats fill important gaps in the evolutionary history of Archaea.</title>
        <authorList>
            <person name="Jay Z.J."/>
            <person name="Beam J.P."/>
            <person name="Dlakic M."/>
            <person name="Rusch D.B."/>
            <person name="Kozubal M.A."/>
            <person name="Inskeep W.P."/>
        </authorList>
    </citation>
    <scope>NUCLEOTIDE SEQUENCE [LARGE SCALE GENOMIC DNA]</scope>
    <source>
        <strain evidence="6">ECH_B_SAG-M15</strain>
    </source>
</reference>
<name>A0A2R6AWJ1_9ARCH</name>
<dbReference type="InterPro" id="IPR008201">
    <property type="entry name" value="HepT-like"/>
</dbReference>
<evidence type="ECO:0000259" key="5">
    <source>
        <dbReference type="Pfam" id="PF18765"/>
    </source>
</evidence>
<keyword evidence="2" id="KW-0540">Nuclease</keyword>
<organism evidence="6 7">
    <name type="scientific">Candidatus Marsarchaeota G2 archaeon ECH_B_SAG-M15</name>
    <dbReference type="NCBI Taxonomy" id="1978162"/>
    <lineage>
        <taxon>Archaea</taxon>
        <taxon>Candidatus Marsarchaeota</taxon>
        <taxon>Candidatus Marsarchaeota group 2</taxon>
    </lineage>
</organism>
<dbReference type="InterPro" id="IPR041633">
    <property type="entry name" value="Polbeta"/>
</dbReference>
<dbReference type="PANTHER" id="PTHR43852">
    <property type="entry name" value="NUCLEOTIDYLTRANSFERASE"/>
    <property type="match status" value="1"/>
</dbReference>
<dbReference type="Gene3D" id="3.30.460.10">
    <property type="entry name" value="Beta Polymerase, domain 2"/>
    <property type="match status" value="1"/>
</dbReference>
<dbReference type="GO" id="GO:0110001">
    <property type="term" value="C:toxin-antitoxin complex"/>
    <property type="evidence" value="ECO:0007669"/>
    <property type="project" value="InterPro"/>
</dbReference>
<sequence length="256" mass="28753">MSRLRVSVVRLRNQLALVKRYFDEFCAKLSGDSDSYALERLSQLVSQALFDLSAMMATQSTGRKPESYKKLAAWLAGEAGLTEEEKEFLVGLAGFRNLLVHGYTQIEPERERSAFLEIRQKIPSILDKISVHVRGDPSLSDLKKVRKILKRFGVRYAYVFGSVARKGSGRDLDLAVVFEQGAHVLKLGRLLEEVADTLGLPDDLVDLVDLDSADQSILKTIIDEGVVVYGGRKAEEYLQKKYIELLDVVSTQIHYD</sequence>
<dbReference type="SUPFAM" id="SSF81301">
    <property type="entry name" value="Nucleotidyltransferase"/>
    <property type="match status" value="1"/>
</dbReference>
<feature type="domain" description="Polymerase beta nucleotidyltransferase" evidence="5">
    <location>
        <begin position="143"/>
        <end position="230"/>
    </location>
</feature>
<proteinExistence type="inferred from homology"/>
<evidence type="ECO:0000256" key="1">
    <source>
        <dbReference type="ARBA" id="ARBA00022649"/>
    </source>
</evidence>
<dbReference type="GO" id="GO:0004540">
    <property type="term" value="F:RNA nuclease activity"/>
    <property type="evidence" value="ECO:0007669"/>
    <property type="project" value="InterPro"/>
</dbReference>
<dbReference type="InterPro" id="IPR037038">
    <property type="entry name" value="HepT-like_sf"/>
</dbReference>
<protein>
    <recommendedName>
        <fullName evidence="5">Polymerase beta nucleotidyltransferase domain-containing protein</fullName>
    </recommendedName>
</protein>
<keyword evidence="1" id="KW-1277">Toxin-antitoxin system</keyword>
<evidence type="ECO:0000256" key="2">
    <source>
        <dbReference type="ARBA" id="ARBA00022722"/>
    </source>
</evidence>
<evidence type="ECO:0000313" key="6">
    <source>
        <dbReference type="EMBL" id="PSN90726.1"/>
    </source>
</evidence>